<sequence>DPRRGDKTDSEDPEATSAAVAAAAVVVGSVRPRHGVHAKARVWECSRGRGGGAEYSRCRGRGAR</sequence>
<evidence type="ECO:0000313" key="2">
    <source>
        <dbReference type="Proteomes" id="UP000015105"/>
    </source>
</evidence>
<dbReference type="AlphaFoldDB" id="A0A453E4F8"/>
<reference evidence="1" key="3">
    <citation type="journal article" date="2017" name="Nature">
        <title>Genome sequence of the progenitor of the wheat D genome Aegilops tauschii.</title>
        <authorList>
            <person name="Luo M.C."/>
            <person name="Gu Y.Q."/>
            <person name="Puiu D."/>
            <person name="Wang H."/>
            <person name="Twardziok S.O."/>
            <person name="Deal K.R."/>
            <person name="Huo N."/>
            <person name="Zhu T."/>
            <person name="Wang L."/>
            <person name="Wang Y."/>
            <person name="McGuire P.E."/>
            <person name="Liu S."/>
            <person name="Long H."/>
            <person name="Ramasamy R.K."/>
            <person name="Rodriguez J.C."/>
            <person name="Van S.L."/>
            <person name="Yuan L."/>
            <person name="Wang Z."/>
            <person name="Xia Z."/>
            <person name="Xiao L."/>
            <person name="Anderson O.D."/>
            <person name="Ouyang S."/>
            <person name="Liang Y."/>
            <person name="Zimin A.V."/>
            <person name="Pertea G."/>
            <person name="Qi P."/>
            <person name="Bennetzen J.L."/>
            <person name="Dai X."/>
            <person name="Dawson M.W."/>
            <person name="Muller H.G."/>
            <person name="Kugler K."/>
            <person name="Rivarola-Duarte L."/>
            <person name="Spannagl M."/>
            <person name="Mayer K.F.X."/>
            <person name="Lu F.H."/>
            <person name="Bevan M.W."/>
            <person name="Leroy P."/>
            <person name="Li P."/>
            <person name="You F.M."/>
            <person name="Sun Q."/>
            <person name="Liu Z."/>
            <person name="Lyons E."/>
            <person name="Wicker T."/>
            <person name="Salzberg S.L."/>
            <person name="Devos K.M."/>
            <person name="Dvorak J."/>
        </authorList>
    </citation>
    <scope>NUCLEOTIDE SEQUENCE [LARGE SCALE GENOMIC DNA]</scope>
    <source>
        <strain evidence="1">cv. AL8/78</strain>
    </source>
</reference>
<dbReference type="Proteomes" id="UP000015105">
    <property type="component" value="Chromosome 3D"/>
</dbReference>
<reference evidence="2" key="2">
    <citation type="journal article" date="2017" name="Nat. Plants">
        <title>The Aegilops tauschii genome reveals multiple impacts of transposons.</title>
        <authorList>
            <person name="Zhao G."/>
            <person name="Zou C."/>
            <person name="Li K."/>
            <person name="Wang K."/>
            <person name="Li T."/>
            <person name="Gao L."/>
            <person name="Zhang X."/>
            <person name="Wang H."/>
            <person name="Yang Z."/>
            <person name="Liu X."/>
            <person name="Jiang W."/>
            <person name="Mao L."/>
            <person name="Kong X."/>
            <person name="Jiao Y."/>
            <person name="Jia J."/>
        </authorList>
    </citation>
    <scope>NUCLEOTIDE SEQUENCE [LARGE SCALE GENOMIC DNA]</scope>
    <source>
        <strain evidence="2">cv. AL8/78</strain>
    </source>
</reference>
<reference evidence="1" key="4">
    <citation type="submission" date="2019-03" db="UniProtKB">
        <authorList>
            <consortium name="EnsemblPlants"/>
        </authorList>
    </citation>
    <scope>IDENTIFICATION</scope>
</reference>
<name>A0A453E4F8_AEGTS</name>
<protein>
    <submittedName>
        <fullName evidence="1">Uncharacterized protein</fullName>
    </submittedName>
</protein>
<dbReference type="EnsemblPlants" id="AET3Gv20220300.2">
    <property type="protein sequence ID" value="AET3Gv20220300.2"/>
    <property type="gene ID" value="AET3Gv20220300"/>
</dbReference>
<keyword evidence="2" id="KW-1185">Reference proteome</keyword>
<organism evidence="1 2">
    <name type="scientific">Aegilops tauschii subsp. strangulata</name>
    <name type="common">Goatgrass</name>
    <dbReference type="NCBI Taxonomy" id="200361"/>
    <lineage>
        <taxon>Eukaryota</taxon>
        <taxon>Viridiplantae</taxon>
        <taxon>Streptophyta</taxon>
        <taxon>Embryophyta</taxon>
        <taxon>Tracheophyta</taxon>
        <taxon>Spermatophyta</taxon>
        <taxon>Magnoliopsida</taxon>
        <taxon>Liliopsida</taxon>
        <taxon>Poales</taxon>
        <taxon>Poaceae</taxon>
        <taxon>BOP clade</taxon>
        <taxon>Pooideae</taxon>
        <taxon>Triticodae</taxon>
        <taxon>Triticeae</taxon>
        <taxon>Triticinae</taxon>
        <taxon>Aegilops</taxon>
    </lineage>
</organism>
<proteinExistence type="predicted"/>
<evidence type="ECO:0000313" key="1">
    <source>
        <dbReference type="EnsemblPlants" id="AET3Gv20220300.2"/>
    </source>
</evidence>
<dbReference type="Gramene" id="AET3Gv20220300.2">
    <property type="protein sequence ID" value="AET3Gv20220300.2"/>
    <property type="gene ID" value="AET3Gv20220300"/>
</dbReference>
<accession>A0A453E4F8</accession>
<reference evidence="1" key="5">
    <citation type="journal article" date="2021" name="G3 (Bethesda)">
        <title>Aegilops tauschii genome assembly Aet v5.0 features greater sequence contiguity and improved annotation.</title>
        <authorList>
            <person name="Wang L."/>
            <person name="Zhu T."/>
            <person name="Rodriguez J.C."/>
            <person name="Deal K.R."/>
            <person name="Dubcovsky J."/>
            <person name="McGuire P.E."/>
            <person name="Lux T."/>
            <person name="Spannagl M."/>
            <person name="Mayer K.F.X."/>
            <person name="Baldrich P."/>
            <person name="Meyers B.C."/>
            <person name="Huo N."/>
            <person name="Gu Y.Q."/>
            <person name="Zhou H."/>
            <person name="Devos K.M."/>
            <person name="Bennetzen J.L."/>
            <person name="Unver T."/>
            <person name="Budak H."/>
            <person name="Gulick P.J."/>
            <person name="Galiba G."/>
            <person name="Kalapos B."/>
            <person name="Nelson D.R."/>
            <person name="Li P."/>
            <person name="You F.M."/>
            <person name="Luo M.C."/>
            <person name="Dvorak J."/>
        </authorList>
    </citation>
    <scope>NUCLEOTIDE SEQUENCE [LARGE SCALE GENOMIC DNA]</scope>
    <source>
        <strain evidence="1">cv. AL8/78</strain>
    </source>
</reference>
<reference evidence="2" key="1">
    <citation type="journal article" date="2014" name="Science">
        <title>Ancient hybridizations among the ancestral genomes of bread wheat.</title>
        <authorList>
            <consortium name="International Wheat Genome Sequencing Consortium,"/>
            <person name="Marcussen T."/>
            <person name="Sandve S.R."/>
            <person name="Heier L."/>
            <person name="Spannagl M."/>
            <person name="Pfeifer M."/>
            <person name="Jakobsen K.S."/>
            <person name="Wulff B.B."/>
            <person name="Steuernagel B."/>
            <person name="Mayer K.F."/>
            <person name="Olsen O.A."/>
        </authorList>
    </citation>
    <scope>NUCLEOTIDE SEQUENCE [LARGE SCALE GENOMIC DNA]</scope>
    <source>
        <strain evidence="2">cv. AL8/78</strain>
    </source>
</reference>